<dbReference type="AlphaFoldDB" id="A0AAD9YBC4"/>
<feature type="compositionally biased region" description="Basic and acidic residues" evidence="1">
    <location>
        <begin position="48"/>
        <end position="71"/>
    </location>
</feature>
<evidence type="ECO:0000313" key="2">
    <source>
        <dbReference type="EMBL" id="KAK2752020.1"/>
    </source>
</evidence>
<evidence type="ECO:0000256" key="1">
    <source>
        <dbReference type="SAM" id="MobiDB-lite"/>
    </source>
</evidence>
<evidence type="ECO:0000313" key="3">
    <source>
        <dbReference type="Proteomes" id="UP001281614"/>
    </source>
</evidence>
<organism evidence="2 3">
    <name type="scientific">Colletotrichum kahawae</name>
    <name type="common">Coffee berry disease fungus</name>
    <dbReference type="NCBI Taxonomy" id="34407"/>
    <lineage>
        <taxon>Eukaryota</taxon>
        <taxon>Fungi</taxon>
        <taxon>Dikarya</taxon>
        <taxon>Ascomycota</taxon>
        <taxon>Pezizomycotina</taxon>
        <taxon>Sordariomycetes</taxon>
        <taxon>Hypocreomycetidae</taxon>
        <taxon>Glomerellales</taxon>
        <taxon>Glomerellaceae</taxon>
        <taxon>Colletotrichum</taxon>
        <taxon>Colletotrichum gloeosporioides species complex</taxon>
    </lineage>
</organism>
<gene>
    <name evidence="2" type="ORF">CKAH01_06306</name>
</gene>
<sequence length="95" mass="10525">MSHHSNGSQVTLVNNDGNQEPPSQSQAPKKKSLYQRMVGSRAGEISEEDMRKYTGKSKEELKEWAKDRPDVGKNQAARRIDHGNNNLGVIGLGVH</sequence>
<accession>A0AAD9YBC4</accession>
<reference evidence="2" key="1">
    <citation type="submission" date="2023-02" db="EMBL/GenBank/DDBJ databases">
        <title>Colletotrichum kahawae CIFC_Que2 genome sequencing and assembly.</title>
        <authorList>
            <person name="Baroncelli R."/>
        </authorList>
    </citation>
    <scope>NUCLEOTIDE SEQUENCE</scope>
    <source>
        <strain evidence="2">CIFC_Que2</strain>
    </source>
</reference>
<dbReference type="EMBL" id="VYYT01000256">
    <property type="protein sequence ID" value="KAK2752020.1"/>
    <property type="molecule type" value="Genomic_DNA"/>
</dbReference>
<dbReference type="Proteomes" id="UP001281614">
    <property type="component" value="Unassembled WGS sequence"/>
</dbReference>
<feature type="compositionally biased region" description="Polar residues" evidence="1">
    <location>
        <begin position="1"/>
        <end position="27"/>
    </location>
</feature>
<protein>
    <submittedName>
        <fullName evidence="2">Uncharacterized protein</fullName>
    </submittedName>
</protein>
<comment type="caution">
    <text evidence="2">The sequence shown here is derived from an EMBL/GenBank/DDBJ whole genome shotgun (WGS) entry which is preliminary data.</text>
</comment>
<feature type="region of interest" description="Disordered" evidence="1">
    <location>
        <begin position="1"/>
        <end position="95"/>
    </location>
</feature>
<keyword evidence="3" id="KW-1185">Reference proteome</keyword>
<name>A0AAD9YBC4_COLKA</name>
<proteinExistence type="predicted"/>